<organism evidence="2">
    <name type="scientific">marine sediment metagenome</name>
    <dbReference type="NCBI Taxonomy" id="412755"/>
    <lineage>
        <taxon>unclassified sequences</taxon>
        <taxon>metagenomes</taxon>
        <taxon>ecological metagenomes</taxon>
    </lineage>
</organism>
<reference evidence="2" key="1">
    <citation type="journal article" date="2015" name="Nature">
        <title>Complex archaea that bridge the gap between prokaryotes and eukaryotes.</title>
        <authorList>
            <person name="Spang A."/>
            <person name="Saw J.H."/>
            <person name="Jorgensen S.L."/>
            <person name="Zaremba-Niedzwiedzka K."/>
            <person name="Martijn J."/>
            <person name="Lind A.E."/>
            <person name="van Eijk R."/>
            <person name="Schleper C."/>
            <person name="Guy L."/>
            <person name="Ettema T.J."/>
        </authorList>
    </citation>
    <scope>NUCLEOTIDE SEQUENCE</scope>
</reference>
<evidence type="ECO:0000313" key="2">
    <source>
        <dbReference type="EMBL" id="KKL15948.1"/>
    </source>
</evidence>
<proteinExistence type="predicted"/>
<gene>
    <name evidence="2" type="ORF">LCGC14_2500480</name>
</gene>
<feature type="transmembrane region" description="Helical" evidence="1">
    <location>
        <begin position="30"/>
        <end position="52"/>
    </location>
</feature>
<feature type="transmembrane region" description="Helical" evidence="1">
    <location>
        <begin position="6"/>
        <end position="23"/>
    </location>
</feature>
<evidence type="ECO:0000256" key="1">
    <source>
        <dbReference type="SAM" id="Phobius"/>
    </source>
</evidence>
<dbReference type="EMBL" id="LAZR01039862">
    <property type="protein sequence ID" value="KKL15948.1"/>
    <property type="molecule type" value="Genomic_DNA"/>
</dbReference>
<sequence length="53" mass="5649">MIIAYTVGVIMGAAMLGLGLWKYRVKKEVIFSPFLAGAGLGLILVSIVELVLL</sequence>
<protein>
    <submittedName>
        <fullName evidence="2">Uncharacterized protein</fullName>
    </submittedName>
</protein>
<keyword evidence="1" id="KW-0472">Membrane</keyword>
<dbReference type="AlphaFoldDB" id="A0A0F9DVS7"/>
<keyword evidence="1" id="KW-1133">Transmembrane helix</keyword>
<name>A0A0F9DVS7_9ZZZZ</name>
<accession>A0A0F9DVS7</accession>
<comment type="caution">
    <text evidence="2">The sequence shown here is derived from an EMBL/GenBank/DDBJ whole genome shotgun (WGS) entry which is preliminary data.</text>
</comment>
<keyword evidence="1" id="KW-0812">Transmembrane</keyword>